<dbReference type="SUPFAM" id="SSF53098">
    <property type="entry name" value="Ribonuclease H-like"/>
    <property type="match status" value="1"/>
</dbReference>
<protein>
    <submittedName>
        <fullName evidence="5 6">Zinc finger BED domain-containing protein RICESLEEPER 2-like</fullName>
    </submittedName>
</protein>
<gene>
    <name evidence="5" type="primary">LOC108846430</name>
    <name evidence="6" type="synonym">LOC130497440</name>
</gene>
<dbReference type="RefSeq" id="XP_018475164.1">
    <property type="nucleotide sequence ID" value="XM_018619662.1"/>
</dbReference>
<evidence type="ECO:0000256" key="1">
    <source>
        <dbReference type="ARBA" id="ARBA00023125"/>
    </source>
</evidence>
<evidence type="ECO:0000313" key="6">
    <source>
        <dbReference type="RefSeq" id="XP_056846200.1"/>
    </source>
</evidence>
<dbReference type="InterPro" id="IPR025525">
    <property type="entry name" value="hAT-like_transposase_RNase-H"/>
</dbReference>
<dbReference type="GO" id="GO:0003677">
    <property type="term" value="F:DNA binding"/>
    <property type="evidence" value="ECO:0007669"/>
    <property type="project" value="UniProtKB-KW"/>
</dbReference>
<evidence type="ECO:0000256" key="2">
    <source>
        <dbReference type="SAM" id="MobiDB-lite"/>
    </source>
</evidence>
<proteinExistence type="predicted"/>
<evidence type="ECO:0000313" key="4">
    <source>
        <dbReference type="Proteomes" id="UP000504610"/>
    </source>
</evidence>
<dbReference type="KEGG" id="rsz:108846430"/>
<keyword evidence="4" id="KW-1185">Reference proteome</keyword>
<reference evidence="5 6" key="2">
    <citation type="submission" date="2025-04" db="UniProtKB">
        <authorList>
            <consortium name="RefSeq"/>
        </authorList>
    </citation>
    <scope>IDENTIFICATION</scope>
    <source>
        <tissue evidence="5 6">Leaf</tissue>
    </source>
</reference>
<name>A0A6J0MSN5_RAPSA</name>
<dbReference type="GeneID" id="108846430"/>
<accession>A0A6J0MSN5</accession>
<dbReference type="Proteomes" id="UP000504610">
    <property type="component" value="Chromosome 1"/>
</dbReference>
<dbReference type="PANTHER" id="PTHR46481:SF2">
    <property type="entry name" value="BED-TYPE DOMAIN-CONTAINING PROTEIN"/>
    <property type="match status" value="1"/>
</dbReference>
<dbReference type="InterPro" id="IPR012337">
    <property type="entry name" value="RNaseH-like_sf"/>
</dbReference>
<dbReference type="Pfam" id="PF14372">
    <property type="entry name" value="hAT-like_RNase-H"/>
    <property type="match status" value="1"/>
</dbReference>
<evidence type="ECO:0000313" key="5">
    <source>
        <dbReference type="RefSeq" id="XP_018475164.1"/>
    </source>
</evidence>
<sequence length="506" mass="57841">MLLKQVKLKGFSQQDQTCGCISQGLRRTETGTSNLRKHHEICKEHKAWKAGQADKQDVIDKEGKLKKAWLGSISVTRQTTPPHSRRSARKDIVKIYNEKKEALKKWFSCNKQRVSITTDIWVSQTTGFKHITDHKGRTIASVLLECLAEWRIEKVFCITVDNASANSTALRKFHSAFALVSDQAFVLDGEFLHMRCSAHIINLIVRDGMAEVDHSVAAIRNGISYFRSYTNKLRSFECKVDSGKITRGSLPLDVKTRWNSTYLMLTTATKFKVALDKMEAEDRLYNDYFCEIENGAKRIGPPQLKDWKTIDKLCQFLMIFYNSTLVASASTSLNAHKCYGEIVTIATDLIGLSSSPDPDLKSKASEMYKNFDKYWDGLKNMNMMLVVATVFDPSNKLELAKMCFEELYGADSIEYKEMYDSLIGVLRSLFKEHSARHGSRGDPGDSSSQSKEKPKDQCIEKMDLVDDCAGYRRMDFRYKQKLNEIGVREKRDELETYLRESMETRI</sequence>
<dbReference type="KEGG" id="rsz:130497440"/>
<feature type="domain" description="hAT-like transposase RNase-H fold" evidence="3">
    <location>
        <begin position="332"/>
        <end position="433"/>
    </location>
</feature>
<organism evidence="4 5">
    <name type="scientific">Raphanus sativus</name>
    <name type="common">Radish</name>
    <name type="synonym">Raphanus raphanistrum var. sativus</name>
    <dbReference type="NCBI Taxonomy" id="3726"/>
    <lineage>
        <taxon>Eukaryota</taxon>
        <taxon>Viridiplantae</taxon>
        <taxon>Streptophyta</taxon>
        <taxon>Embryophyta</taxon>
        <taxon>Tracheophyta</taxon>
        <taxon>Spermatophyta</taxon>
        <taxon>Magnoliopsida</taxon>
        <taxon>eudicotyledons</taxon>
        <taxon>Gunneridae</taxon>
        <taxon>Pentapetalae</taxon>
        <taxon>rosids</taxon>
        <taxon>malvids</taxon>
        <taxon>Brassicales</taxon>
        <taxon>Brassicaceae</taxon>
        <taxon>Brassiceae</taxon>
        <taxon>Raphanus</taxon>
    </lineage>
</organism>
<dbReference type="AlphaFoldDB" id="A0A6J0MSN5"/>
<keyword evidence="1" id="KW-0238">DNA-binding</keyword>
<dbReference type="PANTHER" id="PTHR46481">
    <property type="entry name" value="ZINC FINGER BED DOMAIN-CONTAINING PROTEIN 4"/>
    <property type="match status" value="1"/>
</dbReference>
<dbReference type="InterPro" id="IPR052035">
    <property type="entry name" value="ZnF_BED_domain_contain"/>
</dbReference>
<reference evidence="4" key="1">
    <citation type="journal article" date="2019" name="Database">
        <title>The radish genome database (RadishGD): an integrated information resource for radish genomics.</title>
        <authorList>
            <person name="Yu H.J."/>
            <person name="Baek S."/>
            <person name="Lee Y.J."/>
            <person name="Cho A."/>
            <person name="Mun J.H."/>
        </authorList>
    </citation>
    <scope>NUCLEOTIDE SEQUENCE [LARGE SCALE GENOMIC DNA]</scope>
    <source>
        <strain evidence="4">cv. WK10039</strain>
    </source>
</reference>
<dbReference type="OrthoDB" id="1094135at2759"/>
<evidence type="ECO:0000259" key="3">
    <source>
        <dbReference type="Pfam" id="PF14372"/>
    </source>
</evidence>
<feature type="region of interest" description="Disordered" evidence="2">
    <location>
        <begin position="435"/>
        <end position="456"/>
    </location>
</feature>
<dbReference type="RefSeq" id="XP_056846200.1">
    <property type="nucleotide sequence ID" value="XM_056990220.1"/>
</dbReference>